<keyword evidence="1 2" id="KW-0238">DNA-binding</keyword>
<name>A0ABQ3Y6K1_9ACTN</name>
<proteinExistence type="predicted"/>
<protein>
    <recommendedName>
        <fullName evidence="3">HTH tetR-type domain-containing protein</fullName>
    </recommendedName>
</protein>
<dbReference type="RefSeq" id="WP_203766291.1">
    <property type="nucleotide sequence ID" value="NZ_BAAABO010000016.1"/>
</dbReference>
<dbReference type="Gene3D" id="1.10.357.10">
    <property type="entry name" value="Tetracycline Repressor, domain 2"/>
    <property type="match status" value="1"/>
</dbReference>
<dbReference type="Proteomes" id="UP000609879">
    <property type="component" value="Unassembled WGS sequence"/>
</dbReference>
<gene>
    <name evidence="4" type="ORF">Ade02nite_42550</name>
</gene>
<feature type="domain" description="HTH tetR-type" evidence="3">
    <location>
        <begin position="11"/>
        <end position="71"/>
    </location>
</feature>
<evidence type="ECO:0000256" key="2">
    <source>
        <dbReference type="PROSITE-ProRule" id="PRU00335"/>
    </source>
</evidence>
<evidence type="ECO:0000256" key="1">
    <source>
        <dbReference type="ARBA" id="ARBA00023125"/>
    </source>
</evidence>
<keyword evidence="5" id="KW-1185">Reference proteome</keyword>
<evidence type="ECO:0000313" key="4">
    <source>
        <dbReference type="EMBL" id="GID75614.1"/>
    </source>
</evidence>
<dbReference type="InterPro" id="IPR009057">
    <property type="entry name" value="Homeodomain-like_sf"/>
</dbReference>
<feature type="DNA-binding region" description="H-T-H motif" evidence="2">
    <location>
        <begin position="34"/>
        <end position="53"/>
    </location>
</feature>
<evidence type="ECO:0000259" key="3">
    <source>
        <dbReference type="PROSITE" id="PS50977"/>
    </source>
</evidence>
<organism evidence="4 5">
    <name type="scientific">Paractinoplanes deccanensis</name>
    <dbReference type="NCBI Taxonomy" id="113561"/>
    <lineage>
        <taxon>Bacteria</taxon>
        <taxon>Bacillati</taxon>
        <taxon>Actinomycetota</taxon>
        <taxon>Actinomycetes</taxon>
        <taxon>Micromonosporales</taxon>
        <taxon>Micromonosporaceae</taxon>
        <taxon>Paractinoplanes</taxon>
    </lineage>
</organism>
<dbReference type="SUPFAM" id="SSF46689">
    <property type="entry name" value="Homeodomain-like"/>
    <property type="match status" value="1"/>
</dbReference>
<reference evidence="4 5" key="1">
    <citation type="submission" date="2021-01" db="EMBL/GenBank/DDBJ databases">
        <title>Whole genome shotgun sequence of Actinoplanes deccanensis NBRC 13994.</title>
        <authorList>
            <person name="Komaki H."/>
            <person name="Tamura T."/>
        </authorList>
    </citation>
    <scope>NUCLEOTIDE SEQUENCE [LARGE SCALE GENOMIC DNA]</scope>
    <source>
        <strain evidence="4 5">NBRC 13994</strain>
    </source>
</reference>
<sequence>MGAAVTVPELSGTQEAILAAFAELIEEVGSDDVSYRVIARRAGIAERTVFRNYPTRVDLLLATAAWIEATLFAREESHSIFDVPLAIRDAMQRYDARPELAHVVAETAMRGVSGAAPSPSRAQLERLLDAEVPSLDAAQRRAVIAALSHLDSVGTWVTFRREFGMDRRDIADAAAWAAEAVLDSIRDRVAPQRDGLASGNG</sequence>
<comment type="caution">
    <text evidence="4">The sequence shown here is derived from an EMBL/GenBank/DDBJ whole genome shotgun (WGS) entry which is preliminary data.</text>
</comment>
<accession>A0ABQ3Y6K1</accession>
<evidence type="ECO:0000313" key="5">
    <source>
        <dbReference type="Proteomes" id="UP000609879"/>
    </source>
</evidence>
<dbReference type="PROSITE" id="PS50977">
    <property type="entry name" value="HTH_TETR_2"/>
    <property type="match status" value="1"/>
</dbReference>
<dbReference type="InterPro" id="IPR001647">
    <property type="entry name" value="HTH_TetR"/>
</dbReference>
<dbReference type="EMBL" id="BOMI01000082">
    <property type="protein sequence ID" value="GID75614.1"/>
    <property type="molecule type" value="Genomic_DNA"/>
</dbReference>
<dbReference type="Pfam" id="PF00440">
    <property type="entry name" value="TetR_N"/>
    <property type="match status" value="1"/>
</dbReference>